<dbReference type="EMBL" id="CAJEWN010000327">
    <property type="protein sequence ID" value="CAD2178795.1"/>
    <property type="molecule type" value="Genomic_DNA"/>
</dbReference>
<dbReference type="AlphaFoldDB" id="A0A6V7VV57"/>
<evidence type="ECO:0000313" key="1">
    <source>
        <dbReference type="EMBL" id="CAD2178795.1"/>
    </source>
</evidence>
<name>A0A6V7VV57_MELEN</name>
<evidence type="ECO:0000313" key="2">
    <source>
        <dbReference type="Proteomes" id="UP000580250"/>
    </source>
</evidence>
<accession>A0A6V7VV57</accession>
<protein>
    <submittedName>
        <fullName evidence="1">Uncharacterized protein</fullName>
    </submittedName>
</protein>
<sequence>MLKLKFDHKFKALINNNFTKNKSYYETSILDESLENIKINKKELLKENIENYKRKLLSSYWKEINLIGYKIELLEKQKVEYLKEKSRVFYIGNKITKITDRKKRHCLNCGSTENKYKYLKEQYLCNPCDMYLYYPTNTGKHRPKEFWFRKNKVNLVVYKLFTVKSSNNKST</sequence>
<reference evidence="1 2" key="1">
    <citation type="submission" date="2020-08" db="EMBL/GenBank/DDBJ databases">
        <authorList>
            <person name="Koutsovoulos G."/>
            <person name="Danchin GJ E."/>
        </authorList>
    </citation>
    <scope>NUCLEOTIDE SEQUENCE [LARGE SCALE GENOMIC DNA]</scope>
</reference>
<organism evidence="1 2">
    <name type="scientific">Meloidogyne enterolobii</name>
    <name type="common">Root-knot nematode worm</name>
    <name type="synonym">Meloidogyne mayaguensis</name>
    <dbReference type="NCBI Taxonomy" id="390850"/>
    <lineage>
        <taxon>Eukaryota</taxon>
        <taxon>Metazoa</taxon>
        <taxon>Ecdysozoa</taxon>
        <taxon>Nematoda</taxon>
        <taxon>Chromadorea</taxon>
        <taxon>Rhabditida</taxon>
        <taxon>Tylenchina</taxon>
        <taxon>Tylenchomorpha</taxon>
        <taxon>Tylenchoidea</taxon>
        <taxon>Meloidogynidae</taxon>
        <taxon>Meloidogyninae</taxon>
        <taxon>Meloidogyne</taxon>
    </lineage>
</organism>
<dbReference type="OrthoDB" id="515401at2759"/>
<proteinExistence type="predicted"/>
<gene>
    <name evidence="1" type="ORF">MENT_LOCUS30750</name>
</gene>
<dbReference type="Proteomes" id="UP000580250">
    <property type="component" value="Unassembled WGS sequence"/>
</dbReference>
<comment type="caution">
    <text evidence="1">The sequence shown here is derived from an EMBL/GenBank/DDBJ whole genome shotgun (WGS) entry which is preliminary data.</text>
</comment>